<organism evidence="1 2">
    <name type="scientific">Abyssobacteria bacterium (strain SURF_5)</name>
    <dbReference type="NCBI Taxonomy" id="2093360"/>
    <lineage>
        <taxon>Bacteria</taxon>
        <taxon>Pseudomonadati</taxon>
        <taxon>Candidatus Hydrogenedentota</taxon>
        <taxon>Candidatus Abyssobacteria</taxon>
    </lineage>
</organism>
<protein>
    <submittedName>
        <fullName evidence="1">Uncharacterized protein</fullName>
    </submittedName>
</protein>
<accession>A0A3A4P0F3</accession>
<reference evidence="1 2" key="1">
    <citation type="journal article" date="2017" name="ISME J.">
        <title>Energy and carbon metabolisms in a deep terrestrial subsurface fluid microbial community.</title>
        <authorList>
            <person name="Momper L."/>
            <person name="Jungbluth S.P."/>
            <person name="Lee M.D."/>
            <person name="Amend J.P."/>
        </authorList>
    </citation>
    <scope>NUCLEOTIDE SEQUENCE [LARGE SCALE GENOMIC DNA]</scope>
    <source>
        <strain evidence="1">SURF_5</strain>
    </source>
</reference>
<proteinExistence type="predicted"/>
<dbReference type="AlphaFoldDB" id="A0A3A4P0F3"/>
<dbReference type="EMBL" id="QZKU01000068">
    <property type="protein sequence ID" value="RJP21331.1"/>
    <property type="molecule type" value="Genomic_DNA"/>
</dbReference>
<comment type="caution">
    <text evidence="1">The sequence shown here is derived from an EMBL/GenBank/DDBJ whole genome shotgun (WGS) entry which is preliminary data.</text>
</comment>
<sequence length="67" mass="7888">MNQGQGAILAPFLFFISSHQRLFTSKNRRLLRFPDFILHALDLELGEGMVYTLAEFFGKYKIMWCMQ</sequence>
<evidence type="ECO:0000313" key="1">
    <source>
        <dbReference type="EMBL" id="RJP21331.1"/>
    </source>
</evidence>
<dbReference type="Proteomes" id="UP000265882">
    <property type="component" value="Unassembled WGS sequence"/>
</dbReference>
<evidence type="ECO:0000313" key="2">
    <source>
        <dbReference type="Proteomes" id="UP000265882"/>
    </source>
</evidence>
<gene>
    <name evidence="1" type="ORF">C4520_09970</name>
</gene>
<name>A0A3A4P0F3_ABYX5</name>